<dbReference type="PROSITE" id="PS00134">
    <property type="entry name" value="TRYPSIN_HIS"/>
    <property type="match status" value="1"/>
</dbReference>
<dbReference type="PRINTS" id="PR00722">
    <property type="entry name" value="CHYMOTRYPSIN"/>
</dbReference>
<proteinExistence type="predicted"/>
<dbReference type="InterPro" id="IPR009003">
    <property type="entry name" value="Peptidase_S1_PA"/>
</dbReference>
<dbReference type="Gene3D" id="2.40.10.10">
    <property type="entry name" value="Trypsin-like serine proteases"/>
    <property type="match status" value="1"/>
</dbReference>
<keyword evidence="1" id="KW-1015">Disulfide bond</keyword>
<dbReference type="GO" id="GO:0004252">
    <property type="term" value="F:serine-type endopeptidase activity"/>
    <property type="evidence" value="ECO:0007669"/>
    <property type="project" value="InterPro"/>
</dbReference>
<organism evidence="3 4">
    <name type="scientific">Diploptera punctata</name>
    <name type="common">Pacific beetle cockroach</name>
    <dbReference type="NCBI Taxonomy" id="6984"/>
    <lineage>
        <taxon>Eukaryota</taxon>
        <taxon>Metazoa</taxon>
        <taxon>Ecdysozoa</taxon>
        <taxon>Arthropoda</taxon>
        <taxon>Hexapoda</taxon>
        <taxon>Insecta</taxon>
        <taxon>Pterygota</taxon>
        <taxon>Neoptera</taxon>
        <taxon>Polyneoptera</taxon>
        <taxon>Dictyoptera</taxon>
        <taxon>Blattodea</taxon>
        <taxon>Blaberoidea</taxon>
        <taxon>Blaberidae</taxon>
        <taxon>Diplopterinae</taxon>
        <taxon>Diploptera</taxon>
    </lineage>
</organism>
<dbReference type="InterPro" id="IPR001314">
    <property type="entry name" value="Peptidase_S1A"/>
</dbReference>
<dbReference type="AlphaFoldDB" id="A0AAD8A8P0"/>
<dbReference type="InterPro" id="IPR018114">
    <property type="entry name" value="TRYPSIN_HIS"/>
</dbReference>
<accession>A0AAD8A8P0</accession>
<reference evidence="3" key="2">
    <citation type="submission" date="2023-05" db="EMBL/GenBank/DDBJ databases">
        <authorList>
            <person name="Fouks B."/>
        </authorList>
    </citation>
    <scope>NUCLEOTIDE SEQUENCE</scope>
    <source>
        <strain evidence="3">Stay&amp;Tobe</strain>
        <tissue evidence="3">Testes</tissue>
    </source>
</reference>
<comment type="caution">
    <text evidence="3">The sequence shown here is derived from an EMBL/GenBank/DDBJ whole genome shotgun (WGS) entry which is preliminary data.</text>
</comment>
<dbReference type="SUPFAM" id="SSF50494">
    <property type="entry name" value="Trypsin-like serine proteases"/>
    <property type="match status" value="1"/>
</dbReference>
<evidence type="ECO:0000313" key="4">
    <source>
        <dbReference type="Proteomes" id="UP001233999"/>
    </source>
</evidence>
<dbReference type="PROSITE" id="PS50240">
    <property type="entry name" value="TRYPSIN_DOM"/>
    <property type="match status" value="1"/>
</dbReference>
<evidence type="ECO:0000259" key="2">
    <source>
        <dbReference type="PROSITE" id="PS50240"/>
    </source>
</evidence>
<gene>
    <name evidence="3" type="ORF">L9F63_014340</name>
</gene>
<name>A0AAD8A8P0_DIPPU</name>
<keyword evidence="4" id="KW-1185">Reference proteome</keyword>
<dbReference type="InterPro" id="IPR001254">
    <property type="entry name" value="Trypsin_dom"/>
</dbReference>
<dbReference type="Proteomes" id="UP001233999">
    <property type="component" value="Unassembled WGS sequence"/>
</dbReference>
<evidence type="ECO:0000256" key="1">
    <source>
        <dbReference type="ARBA" id="ARBA00023157"/>
    </source>
</evidence>
<dbReference type="GO" id="GO:0006508">
    <property type="term" value="P:proteolysis"/>
    <property type="evidence" value="ECO:0007669"/>
    <property type="project" value="InterPro"/>
</dbReference>
<dbReference type="PANTHER" id="PTHR24250">
    <property type="entry name" value="CHYMOTRYPSIN-RELATED"/>
    <property type="match status" value="1"/>
</dbReference>
<reference evidence="3" key="1">
    <citation type="journal article" date="2023" name="IScience">
        <title>Live-bearing cockroach genome reveals convergent evolutionary mechanisms linked to viviparity in insects and beyond.</title>
        <authorList>
            <person name="Fouks B."/>
            <person name="Harrison M.C."/>
            <person name="Mikhailova A.A."/>
            <person name="Marchal E."/>
            <person name="English S."/>
            <person name="Carruthers M."/>
            <person name="Jennings E.C."/>
            <person name="Chiamaka E.L."/>
            <person name="Frigard R.A."/>
            <person name="Pippel M."/>
            <person name="Attardo G.M."/>
            <person name="Benoit J.B."/>
            <person name="Bornberg-Bauer E."/>
            <person name="Tobe S.S."/>
        </authorList>
    </citation>
    <scope>NUCLEOTIDE SEQUENCE</scope>
    <source>
        <strain evidence="3">Stay&amp;Tobe</strain>
    </source>
</reference>
<sequence length="301" mass="33687">MALSFSTRRSVKQEVRVVKGHIPERGEFPYVVALQMDKKDESYDWSETSGCTGSILTEYWILTAGHCCAPVDRLLLIEYNEGEIDVSSGQFKNISRIVLHPDYMETYDGDNKLMYDDLCLLKAKEKIIFNKYVKNVCVSSSGEMTGRCVTVGFGRTKDPGYPDDNDMLHFATLKYETSISHPQVANTLEFTAKGSYPSLGDSGGPLMCNGKQIGVCSAGTIADGTAHLAYVIVGRYKRWIEETIKEDIFDKCENEVPEYTTTATIKSKYRISTIGISGGDLVNKCNTFYLYILCLHIFQLI</sequence>
<protein>
    <recommendedName>
        <fullName evidence="2">Peptidase S1 domain-containing protein</fullName>
    </recommendedName>
</protein>
<evidence type="ECO:0000313" key="3">
    <source>
        <dbReference type="EMBL" id="KAJ9594180.1"/>
    </source>
</evidence>
<dbReference type="Pfam" id="PF00089">
    <property type="entry name" value="Trypsin"/>
    <property type="match status" value="1"/>
</dbReference>
<feature type="domain" description="Peptidase S1" evidence="2">
    <location>
        <begin position="17"/>
        <end position="245"/>
    </location>
</feature>
<dbReference type="InterPro" id="IPR043504">
    <property type="entry name" value="Peptidase_S1_PA_chymotrypsin"/>
</dbReference>
<dbReference type="SMART" id="SM00020">
    <property type="entry name" value="Tryp_SPc"/>
    <property type="match status" value="1"/>
</dbReference>
<dbReference type="EMBL" id="JASPKZ010003064">
    <property type="protein sequence ID" value="KAJ9594180.1"/>
    <property type="molecule type" value="Genomic_DNA"/>
</dbReference>